<evidence type="ECO:0000313" key="2">
    <source>
        <dbReference type="EMBL" id="PZD95683.1"/>
    </source>
</evidence>
<keyword evidence="3" id="KW-1185">Reference proteome</keyword>
<feature type="transmembrane region" description="Helical" evidence="1">
    <location>
        <begin position="287"/>
        <end position="305"/>
    </location>
</feature>
<sequence length="310" mass="35153">MSWQVGAAAIVLFILVFITVRRLILLLGEQGAHRERLAYHRRNGLRRRAAGIAGRLWRRDGHLSILLASVRWQVQPGAFLVLTVLSGLGGVAAGALLIQTLKGTLLLFLLALGTPYLVLRMVLTHRQLQSRADFLPAVELFYQSYMMTGGHHVRTALRRTVEERRLLGPMHAVFDQLYRNLSIKEDAESSLRIFASALGHVWGDYFANILRVGLSEGCRVGDNLKTLITDMRQSQLANQQERNRLLEIRLANFSPILFLALFMGINMHYTPDSAYQYYVLDPKGRDMILNAFVLIFASFVMGIYLSRRKM</sequence>
<dbReference type="AlphaFoldDB" id="A0A2W1L9V9"/>
<keyword evidence="1" id="KW-1133">Transmembrane helix</keyword>
<accession>A0A2W1L9V9</accession>
<gene>
    <name evidence="2" type="ORF">DNH61_14295</name>
</gene>
<comment type="caution">
    <text evidence="2">The sequence shown here is derived from an EMBL/GenBank/DDBJ whole genome shotgun (WGS) entry which is preliminary data.</text>
</comment>
<name>A0A2W1L9V9_9BACL</name>
<dbReference type="EMBL" id="QKRB01000044">
    <property type="protein sequence ID" value="PZD95683.1"/>
    <property type="molecule type" value="Genomic_DNA"/>
</dbReference>
<dbReference type="PANTHER" id="PTHR35007">
    <property type="entry name" value="INTEGRAL MEMBRANE PROTEIN-RELATED"/>
    <property type="match status" value="1"/>
</dbReference>
<dbReference type="PANTHER" id="PTHR35007:SF2">
    <property type="entry name" value="PILUS ASSEMBLE PROTEIN"/>
    <property type="match status" value="1"/>
</dbReference>
<protein>
    <recommendedName>
        <fullName evidence="4">Type II secretion system protein GspF domain-containing protein</fullName>
    </recommendedName>
</protein>
<feature type="transmembrane region" description="Helical" evidence="1">
    <location>
        <begin position="104"/>
        <end position="123"/>
    </location>
</feature>
<dbReference type="Proteomes" id="UP000249522">
    <property type="component" value="Unassembled WGS sequence"/>
</dbReference>
<reference evidence="2 3" key="1">
    <citation type="submission" date="2018-06" db="EMBL/GenBank/DDBJ databases">
        <title>Paenibacillus imtechensis sp. nov.</title>
        <authorList>
            <person name="Pinnaka A.K."/>
            <person name="Singh H."/>
            <person name="Kaur M."/>
        </authorList>
    </citation>
    <scope>NUCLEOTIDE SEQUENCE [LARGE SCALE GENOMIC DNA]</scope>
    <source>
        <strain evidence="2 3">SMB1</strain>
    </source>
</reference>
<dbReference type="RefSeq" id="WP_111147313.1">
    <property type="nucleotide sequence ID" value="NZ_QKRB01000044.1"/>
</dbReference>
<evidence type="ECO:0000313" key="3">
    <source>
        <dbReference type="Proteomes" id="UP000249522"/>
    </source>
</evidence>
<keyword evidence="1" id="KW-0472">Membrane</keyword>
<proteinExistence type="predicted"/>
<evidence type="ECO:0008006" key="4">
    <source>
        <dbReference type="Google" id="ProtNLM"/>
    </source>
</evidence>
<feature type="transmembrane region" description="Helical" evidence="1">
    <location>
        <begin position="77"/>
        <end position="98"/>
    </location>
</feature>
<evidence type="ECO:0000256" key="1">
    <source>
        <dbReference type="SAM" id="Phobius"/>
    </source>
</evidence>
<feature type="transmembrane region" description="Helical" evidence="1">
    <location>
        <begin position="250"/>
        <end position="267"/>
    </location>
</feature>
<dbReference type="OrthoDB" id="2661539at2"/>
<keyword evidence="1" id="KW-0812">Transmembrane</keyword>
<organism evidence="2 3">
    <name type="scientific">Paenibacillus sambharensis</name>
    <dbReference type="NCBI Taxonomy" id="1803190"/>
    <lineage>
        <taxon>Bacteria</taxon>
        <taxon>Bacillati</taxon>
        <taxon>Bacillota</taxon>
        <taxon>Bacilli</taxon>
        <taxon>Bacillales</taxon>
        <taxon>Paenibacillaceae</taxon>
        <taxon>Paenibacillus</taxon>
    </lineage>
</organism>
<feature type="transmembrane region" description="Helical" evidence="1">
    <location>
        <begin position="6"/>
        <end position="27"/>
    </location>
</feature>